<accession>A0A099NQ23</accession>
<dbReference type="AlphaFoldDB" id="A0A099NQ23"/>
<sequence>MTTNFLYAHCVLTAIDKIND</sequence>
<evidence type="ECO:0000313" key="2">
    <source>
        <dbReference type="Proteomes" id="UP000029867"/>
    </source>
</evidence>
<name>A0A099NQ23_PICKU</name>
<gene>
    <name evidence="1" type="ORF">JL09_g6217</name>
</gene>
<evidence type="ECO:0000313" key="1">
    <source>
        <dbReference type="EMBL" id="KGK34635.1"/>
    </source>
</evidence>
<reference evidence="2" key="1">
    <citation type="journal article" date="2014" name="Microb. Cell Fact.">
        <title>Exploiting Issatchenkia orientalis SD108 for succinic acid production.</title>
        <authorList>
            <person name="Xiao H."/>
            <person name="Shao Z."/>
            <person name="Jiang Y."/>
            <person name="Dole S."/>
            <person name="Zhao H."/>
        </authorList>
    </citation>
    <scope>NUCLEOTIDE SEQUENCE [LARGE SCALE GENOMIC DNA]</scope>
    <source>
        <strain evidence="2">SD108</strain>
    </source>
</reference>
<protein>
    <submittedName>
        <fullName evidence="1">Uncharacterized protein</fullName>
    </submittedName>
</protein>
<dbReference type="EMBL" id="JQFK01001439">
    <property type="protein sequence ID" value="KGK34635.1"/>
    <property type="molecule type" value="Genomic_DNA"/>
</dbReference>
<dbReference type="HOGENOM" id="CLU_3428531_0_0_1"/>
<dbReference type="Proteomes" id="UP000029867">
    <property type="component" value="Unassembled WGS sequence"/>
</dbReference>
<comment type="caution">
    <text evidence="1">The sequence shown here is derived from an EMBL/GenBank/DDBJ whole genome shotgun (WGS) entry which is preliminary data.</text>
</comment>
<organism evidence="1 2">
    <name type="scientific">Pichia kudriavzevii</name>
    <name type="common">Yeast</name>
    <name type="synonym">Issatchenkia orientalis</name>
    <dbReference type="NCBI Taxonomy" id="4909"/>
    <lineage>
        <taxon>Eukaryota</taxon>
        <taxon>Fungi</taxon>
        <taxon>Dikarya</taxon>
        <taxon>Ascomycota</taxon>
        <taxon>Saccharomycotina</taxon>
        <taxon>Pichiomycetes</taxon>
        <taxon>Pichiales</taxon>
        <taxon>Pichiaceae</taxon>
        <taxon>Pichia</taxon>
    </lineage>
</organism>
<proteinExistence type="predicted"/>